<evidence type="ECO:0000313" key="2">
    <source>
        <dbReference type="Proteomes" id="UP000663629"/>
    </source>
</evidence>
<gene>
    <name evidence="1" type="ORF">JWJ88_08620</name>
</gene>
<proteinExistence type="predicted"/>
<evidence type="ECO:0000313" key="1">
    <source>
        <dbReference type="EMBL" id="QRZ12672.1"/>
    </source>
</evidence>
<sequence>MVKGLDEVQADLIRRLYNVRLAAKQEARTQGEGVAAAARYLAPHDDGDLIRSIRVEDVDSVTTSKGERDFIGVSIKAGDEKTVVTNSSGGRFQNARIQEFGTKARAANPFFFPAWKANRRRVRSAISRAVRKAWTS</sequence>
<dbReference type="NCBIfam" id="TIGR01725">
    <property type="entry name" value="phge_HK97_gp10"/>
    <property type="match status" value="1"/>
</dbReference>
<dbReference type="InterPro" id="IPR010064">
    <property type="entry name" value="HK97-gp10_tail"/>
</dbReference>
<reference evidence="1 2" key="1">
    <citation type="submission" date="2021-02" db="EMBL/GenBank/DDBJ databases">
        <title>Paracoccus methylovroum sp.nov., a new methanol and methylamine utilizing methylotrophic denitrifer.</title>
        <authorList>
            <person name="Timsy T."/>
            <person name="Behrendt U."/>
            <person name="Ulrich A."/>
            <person name="Spanner T."/>
            <person name="Foesel B.U."/>
            <person name="Horn M.A."/>
            <person name="Kolb S."/>
        </authorList>
    </citation>
    <scope>NUCLEOTIDE SEQUENCE [LARGE SCALE GENOMIC DNA]</scope>
    <source>
        <strain evidence="1 2">H4-D09</strain>
    </source>
</reference>
<dbReference type="Proteomes" id="UP000663629">
    <property type="component" value="Chromosome 1"/>
</dbReference>
<protein>
    <recommendedName>
        <fullName evidence="3">HK97 gp10 family phage protein</fullName>
    </recommendedName>
</protein>
<organism evidence="1 2">
    <name type="scientific">Paracoccus methylovorus</name>
    <dbReference type="NCBI Taxonomy" id="2812658"/>
    <lineage>
        <taxon>Bacteria</taxon>
        <taxon>Pseudomonadati</taxon>
        <taxon>Pseudomonadota</taxon>
        <taxon>Alphaproteobacteria</taxon>
        <taxon>Rhodobacterales</taxon>
        <taxon>Paracoccaceae</taxon>
        <taxon>Paracoccus</taxon>
    </lineage>
</organism>
<keyword evidence="2" id="KW-1185">Reference proteome</keyword>
<evidence type="ECO:0008006" key="3">
    <source>
        <dbReference type="Google" id="ProtNLM"/>
    </source>
</evidence>
<dbReference type="EMBL" id="CP070368">
    <property type="protein sequence ID" value="QRZ12672.1"/>
    <property type="molecule type" value="Genomic_DNA"/>
</dbReference>
<name>A0ABX7JJ76_9RHOB</name>
<accession>A0ABX7JJ76</accession>